<gene>
    <name evidence="1" type="ORF">BPOR_0441g00050</name>
</gene>
<proteinExistence type="predicted"/>
<keyword evidence="2" id="KW-1185">Reference proteome</keyword>
<evidence type="ECO:0000313" key="2">
    <source>
        <dbReference type="Proteomes" id="UP000297280"/>
    </source>
</evidence>
<organism evidence="1 2">
    <name type="scientific">Botrytis porri</name>
    <dbReference type="NCBI Taxonomy" id="87229"/>
    <lineage>
        <taxon>Eukaryota</taxon>
        <taxon>Fungi</taxon>
        <taxon>Dikarya</taxon>
        <taxon>Ascomycota</taxon>
        <taxon>Pezizomycotina</taxon>
        <taxon>Leotiomycetes</taxon>
        <taxon>Helotiales</taxon>
        <taxon>Sclerotiniaceae</taxon>
        <taxon>Botrytis</taxon>
    </lineage>
</organism>
<dbReference type="Proteomes" id="UP000297280">
    <property type="component" value="Unassembled WGS sequence"/>
</dbReference>
<dbReference type="EMBL" id="PQXO01000440">
    <property type="protein sequence ID" value="TGO85010.1"/>
    <property type="molecule type" value="Genomic_DNA"/>
</dbReference>
<name>A0A4Z1KHK8_9HELO</name>
<evidence type="ECO:0000313" key="1">
    <source>
        <dbReference type="EMBL" id="TGO85010.1"/>
    </source>
</evidence>
<accession>A0A4Z1KHK8</accession>
<sequence length="65" mass="7101">MQTPPAFKSPLGLSALSVLDPHEVKAFVPFGILNCHDVRNDAKIDVVGVHHAAWASMLPMPQLER</sequence>
<dbReference type="AlphaFoldDB" id="A0A4Z1KHK8"/>
<protein>
    <submittedName>
        <fullName evidence="1">Uncharacterized protein</fullName>
    </submittedName>
</protein>
<reference evidence="1 2" key="1">
    <citation type="submission" date="2017-12" db="EMBL/GenBank/DDBJ databases">
        <title>Comparative genomics of Botrytis spp.</title>
        <authorList>
            <person name="Valero-Jimenez C.A."/>
            <person name="Tapia P."/>
            <person name="Veloso J."/>
            <person name="Silva-Moreno E."/>
            <person name="Staats M."/>
            <person name="Valdes J.H."/>
            <person name="Van Kan J.A.L."/>
        </authorList>
    </citation>
    <scope>NUCLEOTIDE SEQUENCE [LARGE SCALE GENOMIC DNA]</scope>
    <source>
        <strain evidence="1 2">MUCL3349</strain>
    </source>
</reference>
<comment type="caution">
    <text evidence="1">The sequence shown here is derived from an EMBL/GenBank/DDBJ whole genome shotgun (WGS) entry which is preliminary data.</text>
</comment>